<dbReference type="GO" id="GO:0016301">
    <property type="term" value="F:kinase activity"/>
    <property type="evidence" value="ECO:0007669"/>
    <property type="project" value="UniProtKB-KW"/>
</dbReference>
<dbReference type="InterPro" id="IPR036890">
    <property type="entry name" value="HATPase_C_sf"/>
</dbReference>
<keyword evidence="4" id="KW-0812">Transmembrane</keyword>
<dbReference type="InterPro" id="IPR003661">
    <property type="entry name" value="HisK_dim/P_dom"/>
</dbReference>
<comment type="catalytic activity">
    <reaction evidence="1">
        <text>ATP + protein L-histidine = ADP + protein N-phospho-L-histidine.</text>
        <dbReference type="EC" id="2.7.13.3"/>
    </reaction>
</comment>
<dbReference type="SUPFAM" id="SSF47384">
    <property type="entry name" value="Homodimeric domain of signal transducing histidine kinase"/>
    <property type="match status" value="1"/>
</dbReference>
<dbReference type="EC" id="2.7.13.3" evidence="2"/>
<dbReference type="InterPro" id="IPR005467">
    <property type="entry name" value="His_kinase_dom"/>
</dbReference>
<evidence type="ECO:0000256" key="3">
    <source>
        <dbReference type="ARBA" id="ARBA00022553"/>
    </source>
</evidence>
<dbReference type="PANTHER" id="PTHR43547:SF2">
    <property type="entry name" value="HYBRID SIGNAL TRANSDUCTION HISTIDINE KINASE C"/>
    <property type="match status" value="1"/>
</dbReference>
<feature type="transmembrane region" description="Helical" evidence="4">
    <location>
        <begin position="7"/>
        <end position="29"/>
    </location>
</feature>
<keyword evidence="4" id="KW-0472">Membrane</keyword>
<dbReference type="InterPro" id="IPR036097">
    <property type="entry name" value="HisK_dim/P_sf"/>
</dbReference>
<dbReference type="PRINTS" id="PR00344">
    <property type="entry name" value="BCTRLSENSOR"/>
</dbReference>
<feature type="transmembrane region" description="Helical" evidence="4">
    <location>
        <begin position="173"/>
        <end position="196"/>
    </location>
</feature>
<evidence type="ECO:0000256" key="2">
    <source>
        <dbReference type="ARBA" id="ARBA00012438"/>
    </source>
</evidence>
<accession>A0ABZ2HYQ1</accession>
<dbReference type="SUPFAM" id="SSF55874">
    <property type="entry name" value="ATPase domain of HSP90 chaperone/DNA topoisomerase II/histidine kinase"/>
    <property type="match status" value="1"/>
</dbReference>
<reference evidence="6 7" key="1">
    <citation type="submission" date="2024-02" db="EMBL/GenBank/DDBJ databases">
        <title>Complete genome sequence of Pelagibacterium nitratireducens ZH15.</title>
        <authorList>
            <person name="Zhao L.H."/>
        </authorList>
    </citation>
    <scope>NUCLEOTIDE SEQUENCE [LARGE SCALE GENOMIC DNA]</scope>
    <source>
        <strain evidence="6 7">ZH15</strain>
    </source>
</reference>
<dbReference type="CDD" id="cd00082">
    <property type="entry name" value="HisKA"/>
    <property type="match status" value="1"/>
</dbReference>
<proteinExistence type="predicted"/>
<organism evidence="6 7">
    <name type="scientific">Pelagibacterium nitratireducens</name>
    <dbReference type="NCBI Taxonomy" id="1046114"/>
    <lineage>
        <taxon>Bacteria</taxon>
        <taxon>Pseudomonadati</taxon>
        <taxon>Pseudomonadota</taxon>
        <taxon>Alphaproteobacteria</taxon>
        <taxon>Hyphomicrobiales</taxon>
        <taxon>Devosiaceae</taxon>
        <taxon>Pelagibacterium</taxon>
    </lineage>
</organism>
<keyword evidence="6" id="KW-0418">Kinase</keyword>
<evidence type="ECO:0000256" key="4">
    <source>
        <dbReference type="SAM" id="Phobius"/>
    </source>
</evidence>
<dbReference type="PROSITE" id="PS50109">
    <property type="entry name" value="HIS_KIN"/>
    <property type="match status" value="1"/>
</dbReference>
<evidence type="ECO:0000259" key="5">
    <source>
        <dbReference type="PROSITE" id="PS50109"/>
    </source>
</evidence>
<dbReference type="SMART" id="SM00387">
    <property type="entry name" value="HATPase_c"/>
    <property type="match status" value="1"/>
</dbReference>
<dbReference type="EMBL" id="CP146275">
    <property type="protein sequence ID" value="WWT32672.1"/>
    <property type="molecule type" value="Genomic_DNA"/>
</dbReference>
<name>A0ABZ2HYQ1_9HYPH</name>
<dbReference type="RefSeq" id="WP_338608094.1">
    <property type="nucleotide sequence ID" value="NZ_CP146275.1"/>
</dbReference>
<evidence type="ECO:0000313" key="6">
    <source>
        <dbReference type="EMBL" id="WWT32672.1"/>
    </source>
</evidence>
<dbReference type="PANTHER" id="PTHR43547">
    <property type="entry name" value="TWO-COMPONENT HISTIDINE KINASE"/>
    <property type="match status" value="1"/>
</dbReference>
<dbReference type="Proteomes" id="UP001369958">
    <property type="component" value="Chromosome"/>
</dbReference>
<dbReference type="Pfam" id="PF02518">
    <property type="entry name" value="HATPase_c"/>
    <property type="match status" value="1"/>
</dbReference>
<gene>
    <name evidence="6" type="ORF">V6617_16940</name>
</gene>
<keyword evidence="7" id="KW-1185">Reference proteome</keyword>
<keyword evidence="6" id="KW-0808">Transferase</keyword>
<dbReference type="InterPro" id="IPR003594">
    <property type="entry name" value="HATPase_dom"/>
</dbReference>
<dbReference type="SMART" id="SM00388">
    <property type="entry name" value="HisKA"/>
    <property type="match status" value="1"/>
</dbReference>
<dbReference type="InterPro" id="IPR004358">
    <property type="entry name" value="Sig_transdc_His_kin-like_C"/>
</dbReference>
<dbReference type="Gene3D" id="3.30.565.10">
    <property type="entry name" value="Histidine kinase-like ATPase, C-terminal domain"/>
    <property type="match status" value="1"/>
</dbReference>
<evidence type="ECO:0000313" key="7">
    <source>
        <dbReference type="Proteomes" id="UP001369958"/>
    </source>
</evidence>
<protein>
    <recommendedName>
        <fullName evidence="2">histidine kinase</fullName>
        <ecNumber evidence="2">2.7.13.3</ecNumber>
    </recommendedName>
</protein>
<evidence type="ECO:0000256" key="1">
    <source>
        <dbReference type="ARBA" id="ARBA00000085"/>
    </source>
</evidence>
<keyword evidence="3" id="KW-0597">Phosphoprotein</keyword>
<feature type="domain" description="Histidine kinase" evidence="5">
    <location>
        <begin position="225"/>
        <end position="441"/>
    </location>
</feature>
<sequence length="455" mass="49334">MTRRRDLVAYAVAGVAIVAFAILLAFALLRLAETEAEMRRNEGDNMLWAISRAQSAALLLDSAVSRQTSLPQTDAEVERRYNVVLSRLTLLSEGPQLRYMGELGLADEIEAAARETRALEPRILGLSFGDAETAIAIHETLAPLIEGLGRAGNQSMVRQWEATGARVDRQRAAIGQVIISIVAIIVLGIFLSLTLLRAMAERQRVGQFLSRERETAELYRGFVALVSHQFRTPLAVIDSAMQRVLRSGKAMPRSEIDRRASQVRAEIAGLTNLLDATLDVVRLEAGQVTATPAQCAINELVERVKARQLAQTPGRAIRVSIADNVPPSVTTDPVLAEQILTNLLSNAVKYSPKTEPVSVSVTAENRQIRFAVEDRGIGVPHDEQAKLFSRFFRASTAQGVPGTGVGLSTSHQLAQLLGGALEFVSHAGIGSIFTLRLPDDWAGPTVQPARARAFA</sequence>
<dbReference type="Gene3D" id="1.10.287.130">
    <property type="match status" value="1"/>
</dbReference>
<keyword evidence="4" id="KW-1133">Transmembrane helix</keyword>